<accession>A0A937RHG7</accession>
<dbReference type="InterPro" id="IPR001753">
    <property type="entry name" value="Enoyl-CoA_hydra/iso"/>
</dbReference>
<dbReference type="Gene3D" id="3.90.226.10">
    <property type="entry name" value="2-enoyl-CoA Hydratase, Chain A, domain 1"/>
    <property type="match status" value="1"/>
</dbReference>
<sequence>MASTLVERQDGLVTVTFNRPERKNALNAESWGDLDRVLAEVAVNPEDRALLLTGAGGNFSSGADLSPGDGNTSGLTGRGRQPILTEMRVVGDIINRLHRLPKPTLAAVDGVCVGVAMGLAMACDLVLASDRARFCEVFVRRGLALDGGTSWTLPRHVGLRRAKQLAFFGDMVRAEDALAWGLVNEVVPADELPKVGAAWGRRLAAGPTMTLSLIKRQLDASGSLTFEQALEDEARSQHIAYTTKDMAEGIRSFLERREPKFTGS</sequence>
<gene>
    <name evidence="2" type="ORF">I7412_35135</name>
</gene>
<keyword evidence="3" id="KW-1185">Reference proteome</keyword>
<dbReference type="PANTHER" id="PTHR43459:SF1">
    <property type="entry name" value="EG:BACN32G11.4 PROTEIN"/>
    <property type="match status" value="1"/>
</dbReference>
<dbReference type="InterPro" id="IPR014748">
    <property type="entry name" value="Enoyl-CoA_hydra_C"/>
</dbReference>
<comment type="caution">
    <text evidence="2">The sequence shown here is derived from an EMBL/GenBank/DDBJ whole genome shotgun (WGS) entry which is preliminary data.</text>
</comment>
<dbReference type="EMBL" id="JAEACQ010000306">
    <property type="protein sequence ID" value="MBL7632298.1"/>
    <property type="molecule type" value="Genomic_DNA"/>
</dbReference>
<dbReference type="SUPFAM" id="SSF52096">
    <property type="entry name" value="ClpP/crotonase"/>
    <property type="match status" value="1"/>
</dbReference>
<evidence type="ECO:0000313" key="2">
    <source>
        <dbReference type="EMBL" id="MBL7632298.1"/>
    </source>
</evidence>
<dbReference type="CDD" id="cd06558">
    <property type="entry name" value="crotonase-like"/>
    <property type="match status" value="1"/>
</dbReference>
<dbReference type="AlphaFoldDB" id="A0A937RHG7"/>
<dbReference type="InterPro" id="IPR029045">
    <property type="entry name" value="ClpP/crotonase-like_dom_sf"/>
</dbReference>
<dbReference type="Proteomes" id="UP000604475">
    <property type="component" value="Unassembled WGS sequence"/>
</dbReference>
<reference evidence="2" key="1">
    <citation type="submission" date="2020-12" db="EMBL/GenBank/DDBJ databases">
        <title>Genomic characterization of non-nitrogen-fixing Frankia strains.</title>
        <authorList>
            <person name="Carlos-Shanley C."/>
            <person name="Guerra T."/>
            <person name="Hahn D."/>
        </authorList>
    </citation>
    <scope>NUCLEOTIDE SEQUENCE</scope>
    <source>
        <strain evidence="2">CN6</strain>
    </source>
</reference>
<dbReference type="Pfam" id="PF00378">
    <property type="entry name" value="ECH_1"/>
    <property type="match status" value="1"/>
</dbReference>
<dbReference type="GO" id="GO:0003824">
    <property type="term" value="F:catalytic activity"/>
    <property type="evidence" value="ECO:0007669"/>
    <property type="project" value="UniProtKB-ARBA"/>
</dbReference>
<protein>
    <submittedName>
        <fullName evidence="2">Enoyl-CoA hydratase/isomerase family protein</fullName>
    </submittedName>
</protein>
<dbReference type="RefSeq" id="WP_203006899.1">
    <property type="nucleotide sequence ID" value="NZ_JADWYU010000042.1"/>
</dbReference>
<comment type="similarity">
    <text evidence="1">Belongs to the enoyl-CoA hydratase/isomerase family.</text>
</comment>
<dbReference type="Gene3D" id="1.10.12.10">
    <property type="entry name" value="Lyase 2-enoyl-coa Hydratase, Chain A, domain 2"/>
    <property type="match status" value="1"/>
</dbReference>
<evidence type="ECO:0000313" key="3">
    <source>
        <dbReference type="Proteomes" id="UP000604475"/>
    </source>
</evidence>
<name>A0A937RHG7_9ACTN</name>
<dbReference type="PANTHER" id="PTHR43459">
    <property type="entry name" value="ENOYL-COA HYDRATASE"/>
    <property type="match status" value="1"/>
</dbReference>
<organism evidence="2 3">
    <name type="scientific">Frankia nepalensis</name>
    <dbReference type="NCBI Taxonomy" id="1836974"/>
    <lineage>
        <taxon>Bacteria</taxon>
        <taxon>Bacillati</taxon>
        <taxon>Actinomycetota</taxon>
        <taxon>Actinomycetes</taxon>
        <taxon>Frankiales</taxon>
        <taxon>Frankiaceae</taxon>
        <taxon>Frankia</taxon>
    </lineage>
</organism>
<evidence type="ECO:0000256" key="1">
    <source>
        <dbReference type="ARBA" id="ARBA00005254"/>
    </source>
</evidence>
<proteinExistence type="inferred from homology"/>